<accession>A0A0B0EIZ7</accession>
<proteinExistence type="predicted"/>
<dbReference type="Proteomes" id="UP000030652">
    <property type="component" value="Unassembled WGS sequence"/>
</dbReference>
<gene>
    <name evidence="1" type="ORF">SCABRO_02253</name>
</gene>
<comment type="caution">
    <text evidence="1">The sequence shown here is derived from an EMBL/GenBank/DDBJ whole genome shotgun (WGS) entry which is preliminary data.</text>
</comment>
<evidence type="ECO:0000313" key="2">
    <source>
        <dbReference type="Proteomes" id="UP000030652"/>
    </source>
</evidence>
<dbReference type="EMBL" id="JRYO01000158">
    <property type="protein sequence ID" value="KHE91991.1"/>
    <property type="molecule type" value="Genomic_DNA"/>
</dbReference>
<protein>
    <submittedName>
        <fullName evidence="1">Uncharacterized protein</fullName>
    </submittedName>
</protein>
<dbReference type="eggNOG" id="COG2072">
    <property type="taxonomic scope" value="Bacteria"/>
</dbReference>
<name>A0A0B0EIZ7_9BACT</name>
<organism evidence="1 2">
    <name type="scientific">Candidatus Scalindua brodae</name>
    <dbReference type="NCBI Taxonomy" id="237368"/>
    <lineage>
        <taxon>Bacteria</taxon>
        <taxon>Pseudomonadati</taxon>
        <taxon>Planctomycetota</taxon>
        <taxon>Candidatus Brocadiia</taxon>
        <taxon>Candidatus Brocadiales</taxon>
        <taxon>Candidatus Scalinduaceae</taxon>
        <taxon>Candidatus Scalindua</taxon>
    </lineage>
</organism>
<dbReference type="AlphaFoldDB" id="A0A0B0EIZ7"/>
<evidence type="ECO:0000313" key="1">
    <source>
        <dbReference type="EMBL" id="KHE91991.1"/>
    </source>
</evidence>
<reference evidence="1 2" key="1">
    <citation type="submission" date="2014-10" db="EMBL/GenBank/DDBJ databases">
        <title>Draft genome of anammox bacterium scalindua brodae, obtained using differential coverage binning of sequence data from two enrichment reactors.</title>
        <authorList>
            <person name="Speth D.R."/>
            <person name="Russ L."/>
            <person name="Kartal B."/>
            <person name="Op den Camp H.J."/>
            <person name="Dutilh B.E."/>
            <person name="Jetten M.S."/>
        </authorList>
    </citation>
    <scope>NUCLEOTIDE SEQUENCE [LARGE SCALE GENOMIC DNA]</scope>
    <source>
        <strain evidence="1">RU1</strain>
    </source>
</reference>
<sequence>MEKDRVLVKDVVFPVFQMKEDFKQSRLIKYMEDESVPASKRLNWLPYFTYFANSFSDINNYILPYEEPADEFEEQINSHAATDAEHNSLINKDMRNLQDKLKDFTFADCLEFLWNDNIKNSRLVAYGIANLTQMASNPLVRYCLIRVIEELGNTFFSYFT</sequence>